<dbReference type="SUPFAM" id="SSF52402">
    <property type="entry name" value="Adenine nucleotide alpha hydrolases-like"/>
    <property type="match status" value="1"/>
</dbReference>
<evidence type="ECO:0000256" key="3">
    <source>
        <dbReference type="ARBA" id="ARBA00022490"/>
    </source>
</evidence>
<comment type="function">
    <text evidence="12 19">Catalyzes the ATP-dependent transfer of a sulfur to tRNA to produce 4-thiouridine in position 8 of tRNAs, which functions as a near-UV photosensor. Also catalyzes the transfer of sulfur to the sulfur carrier protein ThiS, forming ThiS-thiocarboxylate. This is a step in the synthesis of thiazole, in the thiamine biosynthesis pathway. The sulfur is donated as persulfide by IscS.</text>
</comment>
<evidence type="ECO:0000256" key="9">
    <source>
        <dbReference type="ARBA" id="ARBA00022977"/>
    </source>
</evidence>
<feature type="binding site" evidence="19">
    <location>
        <position position="296"/>
    </location>
    <ligand>
        <name>ATP</name>
        <dbReference type="ChEBI" id="CHEBI:30616"/>
    </ligand>
</feature>
<dbReference type="GO" id="GO:0005524">
    <property type="term" value="F:ATP binding"/>
    <property type="evidence" value="ECO:0007669"/>
    <property type="project" value="UniProtKB-UniRule"/>
</dbReference>
<gene>
    <name evidence="19 21" type="primary">thiI</name>
    <name evidence="21" type="ORF">PRVXT_001884</name>
</gene>
<organism evidence="21">
    <name type="scientific">Proteinivorax tanatarense</name>
    <dbReference type="NCBI Taxonomy" id="1260629"/>
    <lineage>
        <taxon>Bacteria</taxon>
        <taxon>Bacillati</taxon>
        <taxon>Bacillota</taxon>
        <taxon>Clostridia</taxon>
        <taxon>Eubacteriales</taxon>
        <taxon>Proteinivoracaceae</taxon>
        <taxon>Proteinivorax</taxon>
    </lineage>
</organism>
<evidence type="ECO:0000256" key="19">
    <source>
        <dbReference type="HAMAP-Rule" id="MF_00021"/>
    </source>
</evidence>
<evidence type="ECO:0000259" key="20">
    <source>
        <dbReference type="PROSITE" id="PS51165"/>
    </source>
</evidence>
<dbReference type="Pfam" id="PF02926">
    <property type="entry name" value="THUMP"/>
    <property type="match status" value="1"/>
</dbReference>
<dbReference type="EC" id="2.8.1.4" evidence="14 19"/>
<evidence type="ECO:0000256" key="16">
    <source>
        <dbReference type="ARBA" id="ARBA00075337"/>
    </source>
</evidence>
<feature type="binding site" evidence="19">
    <location>
        <begin position="183"/>
        <end position="184"/>
    </location>
    <ligand>
        <name>ATP</name>
        <dbReference type="ChEBI" id="CHEBI:30616"/>
    </ligand>
</feature>
<evidence type="ECO:0000256" key="15">
    <source>
        <dbReference type="ARBA" id="ARBA00071867"/>
    </source>
</evidence>
<dbReference type="EMBL" id="CP158367">
    <property type="protein sequence ID" value="XBX73872.1"/>
    <property type="molecule type" value="Genomic_DNA"/>
</dbReference>
<dbReference type="GO" id="GO:0009229">
    <property type="term" value="P:thiamine diphosphate biosynthetic process"/>
    <property type="evidence" value="ECO:0007669"/>
    <property type="project" value="UniProtKB-UniRule"/>
</dbReference>
<evidence type="ECO:0000256" key="13">
    <source>
        <dbReference type="ARBA" id="ARBA00061472"/>
    </source>
</evidence>
<dbReference type="InterPro" id="IPR054173">
    <property type="entry name" value="ThiI_fer"/>
</dbReference>
<dbReference type="InterPro" id="IPR003720">
    <property type="entry name" value="tRNA_STrfase"/>
</dbReference>
<evidence type="ECO:0000256" key="4">
    <source>
        <dbReference type="ARBA" id="ARBA00022555"/>
    </source>
</evidence>
<evidence type="ECO:0000256" key="12">
    <source>
        <dbReference type="ARBA" id="ARBA00058382"/>
    </source>
</evidence>
<reference evidence="21" key="2">
    <citation type="submission" date="2024-06" db="EMBL/GenBank/DDBJ databases">
        <authorList>
            <person name="Petrova K.O."/>
            <person name="Toshchakov S.V."/>
            <person name="Boltjanskaja Y.V."/>
            <person name="Kevbrin V."/>
        </authorList>
    </citation>
    <scope>NUCLEOTIDE SEQUENCE</scope>
    <source>
        <strain evidence="21">Z-910T</strain>
    </source>
</reference>
<evidence type="ECO:0000256" key="17">
    <source>
        <dbReference type="ARBA" id="ARBA00077849"/>
    </source>
</evidence>
<evidence type="ECO:0000256" key="10">
    <source>
        <dbReference type="ARBA" id="ARBA00050570"/>
    </source>
</evidence>
<dbReference type="SMART" id="SM00981">
    <property type="entry name" value="THUMP"/>
    <property type="match status" value="1"/>
</dbReference>
<dbReference type="Pfam" id="PF02568">
    <property type="entry name" value="ThiI"/>
    <property type="match status" value="1"/>
</dbReference>
<evidence type="ECO:0000256" key="6">
    <source>
        <dbReference type="ARBA" id="ARBA00022741"/>
    </source>
</evidence>
<dbReference type="GO" id="GO:0004810">
    <property type="term" value="F:CCA tRNA nucleotidyltransferase activity"/>
    <property type="evidence" value="ECO:0007669"/>
    <property type="project" value="InterPro"/>
</dbReference>
<evidence type="ECO:0000313" key="21">
    <source>
        <dbReference type="EMBL" id="XBX73872.1"/>
    </source>
</evidence>
<comment type="pathway">
    <text evidence="2 19">Cofactor biosynthesis; thiamine diphosphate biosynthesis.</text>
</comment>
<evidence type="ECO:0000256" key="1">
    <source>
        <dbReference type="ARBA" id="ARBA00004496"/>
    </source>
</evidence>
<comment type="subcellular location">
    <subcellularLocation>
        <location evidence="1 19">Cytoplasm</location>
    </subcellularLocation>
</comment>
<dbReference type="InterPro" id="IPR004114">
    <property type="entry name" value="THUMP_dom"/>
</dbReference>
<dbReference type="PROSITE" id="PS51165">
    <property type="entry name" value="THUMP"/>
    <property type="match status" value="1"/>
</dbReference>
<evidence type="ECO:0000256" key="5">
    <source>
        <dbReference type="ARBA" id="ARBA00022679"/>
    </source>
</evidence>
<dbReference type="CDD" id="cd11716">
    <property type="entry name" value="THUMP_ThiI"/>
    <property type="match status" value="1"/>
</dbReference>
<dbReference type="CDD" id="cd01712">
    <property type="entry name" value="PPase_ThiI"/>
    <property type="match status" value="1"/>
</dbReference>
<keyword evidence="4 19" id="KW-0820">tRNA-binding</keyword>
<dbReference type="InterPro" id="IPR049962">
    <property type="entry name" value="THUMP_ThiI"/>
</dbReference>
<feature type="binding site" evidence="19">
    <location>
        <position position="265"/>
    </location>
    <ligand>
        <name>ATP</name>
        <dbReference type="ChEBI" id="CHEBI:30616"/>
    </ligand>
</feature>
<dbReference type="PANTHER" id="PTHR43209:SF1">
    <property type="entry name" value="TRNA SULFURTRANSFERASE"/>
    <property type="match status" value="1"/>
</dbReference>
<evidence type="ECO:0000256" key="8">
    <source>
        <dbReference type="ARBA" id="ARBA00022884"/>
    </source>
</evidence>
<dbReference type="PANTHER" id="PTHR43209">
    <property type="entry name" value="TRNA SULFURTRANSFERASE"/>
    <property type="match status" value="1"/>
</dbReference>
<dbReference type="GO" id="GO:0000049">
    <property type="term" value="F:tRNA binding"/>
    <property type="evidence" value="ECO:0007669"/>
    <property type="project" value="UniProtKB-UniRule"/>
</dbReference>
<evidence type="ECO:0000256" key="2">
    <source>
        <dbReference type="ARBA" id="ARBA00004948"/>
    </source>
</evidence>
<dbReference type="FunFam" id="3.40.50.620:FF:000053">
    <property type="entry name" value="Probable tRNA sulfurtransferase"/>
    <property type="match status" value="1"/>
</dbReference>
<dbReference type="AlphaFoldDB" id="A0AAU7VJ44"/>
<comment type="similarity">
    <text evidence="13 19">Belongs to the ThiI family.</text>
</comment>
<evidence type="ECO:0000256" key="7">
    <source>
        <dbReference type="ARBA" id="ARBA00022840"/>
    </source>
</evidence>
<dbReference type="InterPro" id="IPR050102">
    <property type="entry name" value="tRNA_sulfurtransferase_ThiI"/>
</dbReference>
<dbReference type="GO" id="GO:0005829">
    <property type="term" value="C:cytosol"/>
    <property type="evidence" value="ECO:0007669"/>
    <property type="project" value="TreeGrafter"/>
</dbReference>
<comment type="catalytic activity">
    <reaction evidence="10 19">
        <text>[ThiI sulfur-carrier protein]-S-sulfanyl-L-cysteine + a uridine in tRNA + 2 reduced [2Fe-2S]-[ferredoxin] + ATP + H(+) = [ThiI sulfur-carrier protein]-L-cysteine + a 4-thiouridine in tRNA + 2 oxidized [2Fe-2S]-[ferredoxin] + AMP + diphosphate</text>
        <dbReference type="Rhea" id="RHEA:24176"/>
        <dbReference type="Rhea" id="RHEA-COMP:10000"/>
        <dbReference type="Rhea" id="RHEA-COMP:10001"/>
        <dbReference type="Rhea" id="RHEA-COMP:13337"/>
        <dbReference type="Rhea" id="RHEA-COMP:13338"/>
        <dbReference type="Rhea" id="RHEA-COMP:13339"/>
        <dbReference type="Rhea" id="RHEA-COMP:13340"/>
        <dbReference type="ChEBI" id="CHEBI:15378"/>
        <dbReference type="ChEBI" id="CHEBI:29950"/>
        <dbReference type="ChEBI" id="CHEBI:30616"/>
        <dbReference type="ChEBI" id="CHEBI:33019"/>
        <dbReference type="ChEBI" id="CHEBI:33737"/>
        <dbReference type="ChEBI" id="CHEBI:33738"/>
        <dbReference type="ChEBI" id="CHEBI:61963"/>
        <dbReference type="ChEBI" id="CHEBI:65315"/>
        <dbReference type="ChEBI" id="CHEBI:136798"/>
        <dbReference type="ChEBI" id="CHEBI:456215"/>
        <dbReference type="EC" id="2.8.1.4"/>
    </reaction>
</comment>
<dbReference type="SUPFAM" id="SSF143437">
    <property type="entry name" value="THUMP domain-like"/>
    <property type="match status" value="1"/>
</dbReference>
<dbReference type="RefSeq" id="WP_350342634.1">
    <property type="nucleotide sequence ID" value="NZ_CP158367.1"/>
</dbReference>
<reference evidence="21" key="1">
    <citation type="journal article" date="2013" name="Extremophiles">
        <title>Proteinivorax tanatarense gen. nov., sp. nov., an anaerobic, haloalkaliphilic, proteolytic bacterium isolated from a decaying algal bloom, and proposal of Proteinivoraceae fam. nov.</title>
        <authorList>
            <person name="Kevbrin V."/>
            <person name="Boltyanskaya Y."/>
            <person name="Zhilina T."/>
            <person name="Kolganova T."/>
            <person name="Lavrentjeva E."/>
            <person name="Kuznetsov B."/>
        </authorList>
    </citation>
    <scope>NUCLEOTIDE SEQUENCE</scope>
    <source>
        <strain evidence="21">Z-910T</strain>
    </source>
</reference>
<keyword evidence="9 19" id="KW-0784">Thiamine biosynthesis</keyword>
<dbReference type="Pfam" id="PF22025">
    <property type="entry name" value="ThiI_fer"/>
    <property type="match status" value="1"/>
</dbReference>
<name>A0AAU7VJ44_9FIRM</name>
<keyword evidence="6 19" id="KW-0547">Nucleotide-binding</keyword>
<sequence>MYDVVLVRYGEISLKGRNRSFFINTLIKRMQDSISHLEKRKIESHAGRLYVPVKNDGPQLIEALKKVFGIVSLSPAVRVKKDMESMSFACIKLAEKTIPDKDGIKFKVECRRSDKTFPLSSMEIGRDLGAAVLKNYNKLGVDLTKPHYSIGVEVRDEDAFIYAEKISGPTGLPIGVTGRGICLLSGGIDSPVALWLAAKRGIDVEGLYFHSYPFTSDKAKEKVDDLCRVLSKYCGRVRLHTVHFTEIQKAIKLNCDEDMIITIMRRFMFRIAEEVAKNRKALALVTGENVAQVASQTLESMNVINQVVDIPVLRPLVTMDKTEIIDKAHDIGTYGISIQPYEDCCTVFTPQNPKTKPNLQQCIEAEKNLDIESLVEEAVNKINTEVFYREK</sequence>
<dbReference type="GO" id="GO:0140741">
    <property type="term" value="F:tRNA-uracil-4 sulfurtransferase activity"/>
    <property type="evidence" value="ECO:0007669"/>
    <property type="project" value="UniProtKB-EC"/>
</dbReference>
<dbReference type="GO" id="GO:0052837">
    <property type="term" value="P:thiazole biosynthetic process"/>
    <property type="evidence" value="ECO:0007669"/>
    <property type="project" value="TreeGrafter"/>
</dbReference>
<feature type="binding site" evidence="19">
    <location>
        <begin position="208"/>
        <end position="209"/>
    </location>
    <ligand>
        <name>ATP</name>
        <dbReference type="ChEBI" id="CHEBI:30616"/>
    </ligand>
</feature>
<feature type="domain" description="THUMP" evidence="20">
    <location>
        <begin position="58"/>
        <end position="165"/>
    </location>
</feature>
<accession>A0AAU7VJ44</accession>
<keyword evidence="7 19" id="KW-0067">ATP-binding</keyword>
<evidence type="ECO:0000256" key="14">
    <source>
        <dbReference type="ARBA" id="ARBA00066827"/>
    </source>
</evidence>
<dbReference type="Gene3D" id="3.40.50.620">
    <property type="entry name" value="HUPs"/>
    <property type="match status" value="1"/>
</dbReference>
<keyword evidence="3 19" id="KW-0963">Cytoplasm</keyword>
<dbReference type="GO" id="GO:0002937">
    <property type="term" value="P:tRNA 4-thiouridine biosynthesis"/>
    <property type="evidence" value="ECO:0007669"/>
    <property type="project" value="TreeGrafter"/>
</dbReference>
<evidence type="ECO:0000256" key="18">
    <source>
        <dbReference type="ARBA" id="ARBA00080570"/>
    </source>
</evidence>
<comment type="catalytic activity">
    <reaction evidence="11 19">
        <text>[ThiS sulfur-carrier protein]-C-terminal Gly-Gly-AMP + S-sulfanyl-L-cysteinyl-[cysteine desulfurase] + AH2 = [ThiS sulfur-carrier protein]-C-terminal-Gly-aminoethanethioate + L-cysteinyl-[cysteine desulfurase] + A + AMP + 2 H(+)</text>
        <dbReference type="Rhea" id="RHEA:43340"/>
        <dbReference type="Rhea" id="RHEA-COMP:12157"/>
        <dbReference type="Rhea" id="RHEA-COMP:12158"/>
        <dbReference type="Rhea" id="RHEA-COMP:12910"/>
        <dbReference type="Rhea" id="RHEA-COMP:19908"/>
        <dbReference type="ChEBI" id="CHEBI:13193"/>
        <dbReference type="ChEBI" id="CHEBI:15378"/>
        <dbReference type="ChEBI" id="CHEBI:17499"/>
        <dbReference type="ChEBI" id="CHEBI:29950"/>
        <dbReference type="ChEBI" id="CHEBI:61963"/>
        <dbReference type="ChEBI" id="CHEBI:90618"/>
        <dbReference type="ChEBI" id="CHEBI:232372"/>
        <dbReference type="ChEBI" id="CHEBI:456215"/>
    </reaction>
</comment>
<dbReference type="InterPro" id="IPR020536">
    <property type="entry name" value="ThiI_AANH"/>
</dbReference>
<feature type="binding site" evidence="19">
    <location>
        <position position="287"/>
    </location>
    <ligand>
        <name>ATP</name>
        <dbReference type="ChEBI" id="CHEBI:30616"/>
    </ligand>
</feature>
<dbReference type="Gene3D" id="3.30.2130.30">
    <property type="match status" value="1"/>
</dbReference>
<protein>
    <recommendedName>
        <fullName evidence="15 19">Probable tRNA sulfurtransferase</fullName>
        <ecNumber evidence="14 19">2.8.1.4</ecNumber>
    </recommendedName>
    <alternativeName>
        <fullName evidence="16 19">Sulfur carrier protein ThiS sulfurtransferase</fullName>
    </alternativeName>
    <alternativeName>
        <fullName evidence="17 19">Thiamine biosynthesis protein ThiI</fullName>
    </alternativeName>
    <alternativeName>
        <fullName evidence="18 19">tRNA 4-thiouridine synthase</fullName>
    </alternativeName>
</protein>
<proteinExistence type="inferred from homology"/>
<dbReference type="HAMAP" id="MF_00021">
    <property type="entry name" value="ThiI"/>
    <property type="match status" value="1"/>
</dbReference>
<dbReference type="InterPro" id="IPR049961">
    <property type="entry name" value="ThiI_N"/>
</dbReference>
<dbReference type="NCBIfam" id="TIGR00342">
    <property type="entry name" value="tRNA uracil 4-sulfurtransferase ThiI"/>
    <property type="match status" value="1"/>
</dbReference>
<dbReference type="InterPro" id="IPR014729">
    <property type="entry name" value="Rossmann-like_a/b/a_fold"/>
</dbReference>
<keyword evidence="8 19" id="KW-0694">RNA-binding</keyword>
<keyword evidence="5 19" id="KW-0808">Transferase</keyword>
<dbReference type="GO" id="GO:0009228">
    <property type="term" value="P:thiamine biosynthetic process"/>
    <property type="evidence" value="ECO:0007669"/>
    <property type="project" value="UniProtKB-KW"/>
</dbReference>
<evidence type="ECO:0000256" key="11">
    <source>
        <dbReference type="ARBA" id="ARBA00052330"/>
    </source>
</evidence>